<proteinExistence type="predicted"/>
<dbReference type="RefSeq" id="WP_109358001.1">
    <property type="nucleotide sequence ID" value="NZ_QFRJ01000001.1"/>
</dbReference>
<feature type="compositionally biased region" description="Basic and acidic residues" evidence="1">
    <location>
        <begin position="44"/>
        <end position="57"/>
    </location>
</feature>
<dbReference type="OrthoDB" id="1467939at2"/>
<evidence type="ECO:0000256" key="1">
    <source>
        <dbReference type="SAM" id="MobiDB-lite"/>
    </source>
</evidence>
<sequence length="63" mass="7067">MELQVRKIPKWKIKQELNKTQSFDSSLAELGTKSELLAAQTVSEELKNPSSKKDEVKGSCTTE</sequence>
<name>A0A2U2XGN3_9FLAO</name>
<accession>A0A2U2XGN3</accession>
<reference evidence="2 3" key="1">
    <citation type="submission" date="2018-05" db="EMBL/GenBank/DDBJ databases">
        <title>Brumimicrobium oceani sp. nov., isolated from coastal sediment.</title>
        <authorList>
            <person name="Kou Y."/>
        </authorList>
    </citation>
    <scope>NUCLEOTIDE SEQUENCE [LARGE SCALE GENOMIC DNA]</scope>
    <source>
        <strain evidence="2 3">C305</strain>
    </source>
</reference>
<keyword evidence="3" id="KW-1185">Reference proteome</keyword>
<reference evidence="2 3" key="2">
    <citation type="submission" date="2018-05" db="EMBL/GenBank/DDBJ databases">
        <authorList>
            <person name="Lanie J.A."/>
            <person name="Ng W.-L."/>
            <person name="Kazmierczak K.M."/>
            <person name="Andrzejewski T.M."/>
            <person name="Davidsen T.M."/>
            <person name="Wayne K.J."/>
            <person name="Tettelin H."/>
            <person name="Glass J.I."/>
            <person name="Rusch D."/>
            <person name="Podicherti R."/>
            <person name="Tsui H.-C.T."/>
            <person name="Winkler M.E."/>
        </authorList>
    </citation>
    <scope>NUCLEOTIDE SEQUENCE [LARGE SCALE GENOMIC DNA]</scope>
    <source>
        <strain evidence="2 3">C305</strain>
    </source>
</reference>
<feature type="region of interest" description="Disordered" evidence="1">
    <location>
        <begin position="41"/>
        <end position="63"/>
    </location>
</feature>
<comment type="caution">
    <text evidence="2">The sequence shown here is derived from an EMBL/GenBank/DDBJ whole genome shotgun (WGS) entry which is preliminary data.</text>
</comment>
<gene>
    <name evidence="2" type="ORF">DIT68_01290</name>
</gene>
<protein>
    <submittedName>
        <fullName evidence="2">Uncharacterized protein</fullName>
    </submittedName>
</protein>
<dbReference type="Proteomes" id="UP000245370">
    <property type="component" value="Unassembled WGS sequence"/>
</dbReference>
<evidence type="ECO:0000313" key="2">
    <source>
        <dbReference type="EMBL" id="PWH86923.1"/>
    </source>
</evidence>
<organism evidence="2 3">
    <name type="scientific">Brumimicrobium oceani</name>
    <dbReference type="NCBI Taxonomy" id="2100725"/>
    <lineage>
        <taxon>Bacteria</taxon>
        <taxon>Pseudomonadati</taxon>
        <taxon>Bacteroidota</taxon>
        <taxon>Flavobacteriia</taxon>
        <taxon>Flavobacteriales</taxon>
        <taxon>Crocinitomicaceae</taxon>
        <taxon>Brumimicrobium</taxon>
    </lineage>
</organism>
<evidence type="ECO:0000313" key="3">
    <source>
        <dbReference type="Proteomes" id="UP000245370"/>
    </source>
</evidence>
<dbReference type="AlphaFoldDB" id="A0A2U2XGN3"/>
<dbReference type="EMBL" id="QFRJ01000001">
    <property type="protein sequence ID" value="PWH86923.1"/>
    <property type="molecule type" value="Genomic_DNA"/>
</dbReference>